<feature type="transmembrane region" description="Helical" evidence="5">
    <location>
        <begin position="174"/>
        <end position="194"/>
    </location>
</feature>
<dbReference type="Pfam" id="PF00520">
    <property type="entry name" value="Ion_trans"/>
    <property type="match status" value="1"/>
</dbReference>
<dbReference type="InterPro" id="IPR028747">
    <property type="entry name" value="CatSper2"/>
</dbReference>
<dbReference type="PANTHER" id="PTHR46923:SF1">
    <property type="entry name" value="CATION CHANNEL SPERM-ASSOCIATED PROTEIN 2"/>
    <property type="match status" value="1"/>
</dbReference>
<feature type="domain" description="Ion transport" evidence="6">
    <location>
        <begin position="107"/>
        <end position="346"/>
    </location>
</feature>
<dbReference type="SUPFAM" id="SSF81324">
    <property type="entry name" value="Voltage-gated potassium channels"/>
    <property type="match status" value="1"/>
</dbReference>
<feature type="transmembrane region" description="Helical" evidence="5">
    <location>
        <begin position="109"/>
        <end position="130"/>
    </location>
</feature>
<dbReference type="InterPro" id="IPR027359">
    <property type="entry name" value="Volt_channel_dom_sf"/>
</dbReference>
<proteinExistence type="predicted"/>
<accession>A0ABQ5KZP6</accession>
<dbReference type="EMBL" id="BQXS01011339">
    <property type="protein sequence ID" value="GKT36939.1"/>
    <property type="molecule type" value="Genomic_DNA"/>
</dbReference>
<evidence type="ECO:0000313" key="7">
    <source>
        <dbReference type="EMBL" id="GKT36939.1"/>
    </source>
</evidence>
<dbReference type="InterPro" id="IPR005821">
    <property type="entry name" value="Ion_trans_dom"/>
</dbReference>
<keyword evidence="3 5" id="KW-1133">Transmembrane helix</keyword>
<evidence type="ECO:0000259" key="6">
    <source>
        <dbReference type="Pfam" id="PF00520"/>
    </source>
</evidence>
<feature type="transmembrane region" description="Helical" evidence="5">
    <location>
        <begin position="312"/>
        <end position="337"/>
    </location>
</feature>
<organism evidence="7 8">
    <name type="scientific">Aduncisulcus paluster</name>
    <dbReference type="NCBI Taxonomy" id="2918883"/>
    <lineage>
        <taxon>Eukaryota</taxon>
        <taxon>Metamonada</taxon>
        <taxon>Carpediemonas-like organisms</taxon>
        <taxon>Aduncisulcus</taxon>
    </lineage>
</organism>
<comment type="caution">
    <text evidence="7">The sequence shown here is derived from an EMBL/GenBank/DDBJ whole genome shotgun (WGS) entry which is preliminary data.</text>
</comment>
<dbReference type="Gene3D" id="1.10.287.70">
    <property type="match status" value="1"/>
</dbReference>
<dbReference type="PANTHER" id="PTHR46923">
    <property type="entry name" value="CATION CHANNEL SPERM-ASSOCIATED PROTEIN 2"/>
    <property type="match status" value="1"/>
</dbReference>
<name>A0ABQ5KZP6_9EUKA</name>
<gene>
    <name evidence="7" type="ORF">ADUPG1_009816</name>
</gene>
<evidence type="ECO:0000256" key="4">
    <source>
        <dbReference type="ARBA" id="ARBA00023136"/>
    </source>
</evidence>
<evidence type="ECO:0000256" key="3">
    <source>
        <dbReference type="ARBA" id="ARBA00022989"/>
    </source>
</evidence>
<evidence type="ECO:0000313" key="8">
    <source>
        <dbReference type="Proteomes" id="UP001057375"/>
    </source>
</evidence>
<reference evidence="7" key="1">
    <citation type="submission" date="2022-03" db="EMBL/GenBank/DDBJ databases">
        <title>Draft genome sequence of Aduncisulcus paluster, a free-living microaerophilic Fornicata.</title>
        <authorList>
            <person name="Yuyama I."/>
            <person name="Kume K."/>
            <person name="Tamura T."/>
            <person name="Inagaki Y."/>
            <person name="Hashimoto T."/>
        </authorList>
    </citation>
    <scope>NUCLEOTIDE SEQUENCE</scope>
    <source>
        <strain evidence="7">NY0171</strain>
    </source>
</reference>
<keyword evidence="2 5" id="KW-0812">Transmembrane</keyword>
<evidence type="ECO:0000256" key="5">
    <source>
        <dbReference type="SAM" id="Phobius"/>
    </source>
</evidence>
<protein>
    <submittedName>
        <fullName evidence="7">Cation channel sperm-associated protein 2 like protein</fullName>
    </submittedName>
</protein>
<dbReference type="Proteomes" id="UP001057375">
    <property type="component" value="Unassembled WGS sequence"/>
</dbReference>
<feature type="transmembrane region" description="Helical" evidence="5">
    <location>
        <begin position="142"/>
        <end position="162"/>
    </location>
</feature>
<sequence length="532" mass="61423">MHSQVSAGDEVNMSSRAAIFRNQLIEELNVDDEAFKLGKSAIYSTRDVLIDPNVFTNMLKENPYQLVRFGATQRKENGTQYDPRLRRLRNIYKIPVGVWAHEFVNYSSVQWFMTIVVVLNCILIGVEAELDEAKWYLMIQILRIIDNLFLVLYCLEIILKWIDSFKTFWLDAWNIADFVITITALPDFVLSLFGGGNDLLKAATSSLRLMRVLRVLRAIGRFRSLRVIMHTIMMALGSLINLIILLFLMMFIFALLGMTLFKSYVQSSRTDLLYKSHWDSLSNSLLSMFQMMTLDQWYFILQDVSQVVNPGVVLGFFLAWIWVGSFLFFNVFVGVMVKNFQSLKEDMAKKRAAEKKQQNLTKLQKDIARSITKRNKEDMKKLFRTETNPATCLRERFPGDRDGIPGGIGMEMGPEMAVPRTLGRPGSAIGLRPTSRDGEGGLEQQEMMTNRNPNEVLNSLFRLETSLDTLIKQKKECETKWPRDTLFRYFRVMEELQENIAEYEKLQVLVATSLHNMLDEAQKTGEMRIVHK</sequence>
<dbReference type="Gene3D" id="1.20.120.350">
    <property type="entry name" value="Voltage-gated potassium channels. Chain C"/>
    <property type="match status" value="1"/>
</dbReference>
<comment type="subcellular location">
    <subcellularLocation>
        <location evidence="1">Membrane</location>
        <topology evidence="1">Multi-pass membrane protein</topology>
    </subcellularLocation>
</comment>
<keyword evidence="8" id="KW-1185">Reference proteome</keyword>
<evidence type="ECO:0000256" key="2">
    <source>
        <dbReference type="ARBA" id="ARBA00022692"/>
    </source>
</evidence>
<keyword evidence="4 5" id="KW-0472">Membrane</keyword>
<evidence type="ECO:0000256" key="1">
    <source>
        <dbReference type="ARBA" id="ARBA00004141"/>
    </source>
</evidence>
<feature type="transmembrane region" description="Helical" evidence="5">
    <location>
        <begin position="242"/>
        <end position="261"/>
    </location>
</feature>